<keyword evidence="3" id="KW-0648">Protein biosynthesis</keyword>
<dbReference type="KEGG" id="hcq:109516298"/>
<feature type="domain" description="Translation initiation factor 3 N-terminal" evidence="6">
    <location>
        <begin position="78"/>
        <end position="145"/>
    </location>
</feature>
<dbReference type="InterPro" id="IPR036788">
    <property type="entry name" value="T_IF-3_C_sf"/>
</dbReference>
<dbReference type="Pfam" id="PF00707">
    <property type="entry name" value="IF3_C"/>
    <property type="match status" value="1"/>
</dbReference>
<dbReference type="RefSeq" id="XP_019726303.1">
    <property type="nucleotide sequence ID" value="XM_019870744.1"/>
</dbReference>
<evidence type="ECO:0000256" key="2">
    <source>
        <dbReference type="ARBA" id="ARBA00022540"/>
    </source>
</evidence>
<dbReference type="Ensembl" id="ENSHCOT00000002047.1">
    <property type="protein sequence ID" value="ENSHCOP00000007405.1"/>
    <property type="gene ID" value="ENSHCOG00000009413.1"/>
</dbReference>
<dbReference type="GO" id="GO:0032790">
    <property type="term" value="P:ribosome disassembly"/>
    <property type="evidence" value="ECO:0007669"/>
    <property type="project" value="TreeGrafter"/>
</dbReference>
<dbReference type="FunFam" id="3.10.20.80:FF:000002">
    <property type="entry name" value="Mitochondrial translational initiation factor 3"/>
    <property type="match status" value="1"/>
</dbReference>
<dbReference type="GeneTree" id="ENSGT00390000014424"/>
<dbReference type="InterPro" id="IPR036787">
    <property type="entry name" value="T_IF-3_N_sf"/>
</dbReference>
<evidence type="ECO:0000313" key="8">
    <source>
        <dbReference type="Proteomes" id="UP000264820"/>
    </source>
</evidence>
<evidence type="ECO:0000256" key="1">
    <source>
        <dbReference type="ARBA" id="ARBA00005439"/>
    </source>
</evidence>
<sequence>MAAGCVRQMLCHGVQIMYGRSPGSFAPALRILISNQKTSAFTYPWRWSPFCTEVDTLNQTPAVKKKRDPRARTTITSVGRKIPERQIQVISETGDNLGVLHRADALRIMDERGLKLVLLSERQEPPVYRLMSGKQIHEEQMKMSEKQKTKAVPVQVKELTFSSGIAPHDLTTKLKQVENWLDKKHHVRITLRAPRKESVNDLDQNLEQMVQQMEVMVGFVSKPKVTREGQAAMCVLRPPSAKELSKRDKDRTSLSQTASSQAAQDQTLPSDPQDSSTVLNEK</sequence>
<dbReference type="Gene3D" id="3.30.110.10">
    <property type="entry name" value="Translation initiation factor 3 (IF-3), C-terminal domain"/>
    <property type="match status" value="1"/>
</dbReference>
<reference evidence="7" key="2">
    <citation type="submission" date="2025-09" db="UniProtKB">
        <authorList>
            <consortium name="Ensembl"/>
        </authorList>
    </citation>
    <scope>IDENTIFICATION</scope>
</reference>
<evidence type="ECO:0000256" key="4">
    <source>
        <dbReference type="SAM" id="MobiDB-lite"/>
    </source>
</evidence>
<feature type="region of interest" description="Disordered" evidence="4">
    <location>
        <begin position="238"/>
        <end position="282"/>
    </location>
</feature>
<dbReference type="AlphaFoldDB" id="A0A3Q2XRI6"/>
<name>A0A3Q2XRI6_HIPCM</name>
<dbReference type="STRING" id="109280.ENSHCOP00000007405"/>
<evidence type="ECO:0000259" key="5">
    <source>
        <dbReference type="Pfam" id="PF00707"/>
    </source>
</evidence>
<evidence type="ECO:0000256" key="3">
    <source>
        <dbReference type="ARBA" id="ARBA00022917"/>
    </source>
</evidence>
<dbReference type="NCBIfam" id="TIGR00168">
    <property type="entry name" value="infC"/>
    <property type="match status" value="1"/>
</dbReference>
<dbReference type="OMA" id="SAGCVRW"/>
<dbReference type="Gene3D" id="3.10.20.80">
    <property type="entry name" value="Translation initiation factor 3 (IF-3), N-terminal domain"/>
    <property type="match status" value="1"/>
</dbReference>
<feature type="compositionally biased region" description="Low complexity" evidence="4">
    <location>
        <begin position="253"/>
        <end position="268"/>
    </location>
</feature>
<dbReference type="GO" id="GO:0070124">
    <property type="term" value="P:mitochondrial translational initiation"/>
    <property type="evidence" value="ECO:0007669"/>
    <property type="project" value="TreeGrafter"/>
</dbReference>
<dbReference type="SUPFAM" id="SSF55200">
    <property type="entry name" value="Translation initiation factor IF3, C-terminal domain"/>
    <property type="match status" value="1"/>
</dbReference>
<dbReference type="Proteomes" id="UP000264820">
    <property type="component" value="Unplaced"/>
</dbReference>
<evidence type="ECO:0000259" key="6">
    <source>
        <dbReference type="Pfam" id="PF05198"/>
    </source>
</evidence>
<dbReference type="Pfam" id="PF05198">
    <property type="entry name" value="IF3_N"/>
    <property type="match status" value="1"/>
</dbReference>
<evidence type="ECO:0000313" key="7">
    <source>
        <dbReference type="Ensembl" id="ENSHCOP00000007405.1"/>
    </source>
</evidence>
<dbReference type="PANTHER" id="PTHR10938:SF0">
    <property type="entry name" value="TRANSLATION INITIATION FACTOR IF-3, MITOCHONDRIAL"/>
    <property type="match status" value="1"/>
</dbReference>
<protein>
    <submittedName>
        <fullName evidence="7">Mitochondrial translational initiation factor 3</fullName>
    </submittedName>
</protein>
<reference evidence="7" key="1">
    <citation type="submission" date="2025-08" db="UniProtKB">
        <authorList>
            <consortium name="Ensembl"/>
        </authorList>
    </citation>
    <scope>IDENTIFICATION</scope>
</reference>
<feature type="compositionally biased region" description="Basic and acidic residues" evidence="4">
    <location>
        <begin position="243"/>
        <end position="252"/>
    </location>
</feature>
<dbReference type="OrthoDB" id="21573at2759"/>
<dbReference type="InterPro" id="IPR001288">
    <property type="entry name" value="Translation_initiation_fac_3"/>
</dbReference>
<dbReference type="RefSeq" id="XP_019726301.1">
    <property type="nucleotide sequence ID" value="XM_019870742.1"/>
</dbReference>
<organism evidence="7 8">
    <name type="scientific">Hippocampus comes</name>
    <name type="common">Tiger tail seahorse</name>
    <dbReference type="NCBI Taxonomy" id="109280"/>
    <lineage>
        <taxon>Eukaryota</taxon>
        <taxon>Metazoa</taxon>
        <taxon>Chordata</taxon>
        <taxon>Craniata</taxon>
        <taxon>Vertebrata</taxon>
        <taxon>Euteleostomi</taxon>
        <taxon>Actinopterygii</taxon>
        <taxon>Neopterygii</taxon>
        <taxon>Teleostei</taxon>
        <taxon>Neoteleostei</taxon>
        <taxon>Acanthomorphata</taxon>
        <taxon>Syngnathiaria</taxon>
        <taxon>Syngnathiformes</taxon>
        <taxon>Syngnathoidei</taxon>
        <taxon>Syngnathidae</taxon>
        <taxon>Hippocampus</taxon>
    </lineage>
</organism>
<dbReference type="InterPro" id="IPR019815">
    <property type="entry name" value="Translation_initiation_fac_3_C"/>
</dbReference>
<feature type="compositionally biased region" description="Polar residues" evidence="4">
    <location>
        <begin position="269"/>
        <end position="282"/>
    </location>
</feature>
<dbReference type="PANTHER" id="PTHR10938">
    <property type="entry name" value="TRANSLATION INITIATION FACTOR IF-3"/>
    <property type="match status" value="1"/>
</dbReference>
<dbReference type="SUPFAM" id="SSF54364">
    <property type="entry name" value="Translation initiation factor IF3, N-terminal domain"/>
    <property type="match status" value="1"/>
</dbReference>
<dbReference type="GO" id="GO:0003743">
    <property type="term" value="F:translation initiation factor activity"/>
    <property type="evidence" value="ECO:0007669"/>
    <property type="project" value="UniProtKB-KW"/>
</dbReference>
<dbReference type="CTD" id="219402"/>
<dbReference type="InterPro" id="IPR019814">
    <property type="entry name" value="Translation_initiation_fac_3_N"/>
</dbReference>
<dbReference type="GO" id="GO:0043022">
    <property type="term" value="F:ribosome binding"/>
    <property type="evidence" value="ECO:0007669"/>
    <property type="project" value="TreeGrafter"/>
</dbReference>
<keyword evidence="8" id="KW-1185">Reference proteome</keyword>
<dbReference type="GeneID" id="109516298"/>
<feature type="domain" description="Translation initiation factor 3 C-terminal" evidence="5">
    <location>
        <begin position="154"/>
        <end position="238"/>
    </location>
</feature>
<accession>A0A3Q2XRI6</accession>
<keyword evidence="2" id="KW-0396">Initiation factor</keyword>
<dbReference type="GO" id="GO:0005739">
    <property type="term" value="C:mitochondrion"/>
    <property type="evidence" value="ECO:0007669"/>
    <property type="project" value="TreeGrafter"/>
</dbReference>
<proteinExistence type="inferred from homology"/>
<comment type="similarity">
    <text evidence="1">Belongs to the IF-3 family.</text>
</comment>
<dbReference type="RefSeq" id="XP_019726302.1">
    <property type="nucleotide sequence ID" value="XM_019870743.1"/>
</dbReference>